<dbReference type="InterPro" id="IPR010368">
    <property type="entry name" value="Com_YlbF"/>
</dbReference>
<organism evidence="1">
    <name type="scientific">uncultured Anaerotruncus sp</name>
    <dbReference type="NCBI Taxonomy" id="905011"/>
    <lineage>
        <taxon>Bacteria</taxon>
        <taxon>Bacillati</taxon>
        <taxon>Bacillota</taxon>
        <taxon>Clostridia</taxon>
        <taxon>Eubacteriales</taxon>
        <taxon>Oscillospiraceae</taxon>
        <taxon>Anaerotruncus</taxon>
        <taxon>environmental samples</taxon>
    </lineage>
</organism>
<reference evidence="1" key="1">
    <citation type="submission" date="2015-09" db="EMBL/GenBank/DDBJ databases">
        <authorList>
            <consortium name="Pathogen Informatics"/>
        </authorList>
    </citation>
    <scope>NUCLEOTIDE SEQUENCE</scope>
    <source>
        <strain evidence="1">2789STDY5834896</strain>
    </source>
</reference>
<evidence type="ECO:0000313" key="1">
    <source>
        <dbReference type="EMBL" id="SCJ50396.1"/>
    </source>
</evidence>
<dbReference type="SUPFAM" id="SSF158622">
    <property type="entry name" value="YheA/YmcA-like"/>
    <property type="match status" value="1"/>
</dbReference>
<proteinExistence type="predicted"/>
<protein>
    <submittedName>
        <fullName evidence="1">Protein of uncharacterized function (DUF964)</fullName>
    </submittedName>
</protein>
<dbReference type="AlphaFoldDB" id="A0A1C6GYI7"/>
<dbReference type="Gene3D" id="1.20.1500.10">
    <property type="entry name" value="YheA/YmcA-like"/>
    <property type="match status" value="1"/>
</dbReference>
<gene>
    <name evidence="1" type="ORF">SAMEA3545359_00602</name>
</gene>
<dbReference type="EMBL" id="FMHG01000001">
    <property type="protein sequence ID" value="SCJ50396.1"/>
    <property type="molecule type" value="Genomic_DNA"/>
</dbReference>
<sequence>MDDAILKLARELAKEIQKDDRYLALELAKQGNDNDKALAELIGKFNLVRMNINGEMGKKDKDQQRIDTLNQEMRDLYAKIMQNPNMMIFSGAKEAMDQLANQINAILMGAINGEDPDAIDVESAGCGGNCASCGGCGC</sequence>
<name>A0A1C6GYI7_9FIRM</name>
<dbReference type="InterPro" id="IPR023378">
    <property type="entry name" value="YheA/YmcA-like_dom_sf"/>
</dbReference>
<dbReference type="Pfam" id="PF06133">
    <property type="entry name" value="Com_YlbF"/>
    <property type="match status" value="1"/>
</dbReference>
<accession>A0A1C6GYI7</accession>